<name>A0A3M7TN25_9BACI</name>
<keyword evidence="2" id="KW-0012">Acyltransferase</keyword>
<evidence type="ECO:0000259" key="3">
    <source>
        <dbReference type="PROSITE" id="PS51186"/>
    </source>
</evidence>
<keyword evidence="5" id="KW-1185">Reference proteome</keyword>
<dbReference type="GO" id="GO:0016747">
    <property type="term" value="F:acyltransferase activity, transferring groups other than amino-acyl groups"/>
    <property type="evidence" value="ECO:0007669"/>
    <property type="project" value="InterPro"/>
</dbReference>
<reference evidence="4 5" key="1">
    <citation type="submission" date="2018-10" db="EMBL/GenBank/DDBJ databases">
        <title>Bacillus Keqinensis sp. nov., a moderately halophilic bacterium isolated from a saline-alkaline lake.</title>
        <authorList>
            <person name="Wang H."/>
        </authorList>
    </citation>
    <scope>NUCLEOTIDE SEQUENCE [LARGE SCALE GENOMIC DNA]</scope>
    <source>
        <strain evidence="4 5">KQ-3</strain>
    </source>
</reference>
<dbReference type="SUPFAM" id="SSF55729">
    <property type="entry name" value="Acyl-CoA N-acyltransferases (Nat)"/>
    <property type="match status" value="1"/>
</dbReference>
<dbReference type="InterPro" id="IPR050832">
    <property type="entry name" value="Bact_Acetyltransf"/>
</dbReference>
<dbReference type="Gene3D" id="3.40.630.30">
    <property type="match status" value="1"/>
</dbReference>
<protein>
    <submittedName>
        <fullName evidence="4">GNAT family N-acetyltransferase</fullName>
    </submittedName>
</protein>
<feature type="domain" description="N-acetyltransferase" evidence="3">
    <location>
        <begin position="27"/>
        <end position="176"/>
    </location>
</feature>
<comment type="caution">
    <text evidence="4">The sequence shown here is derived from an EMBL/GenBank/DDBJ whole genome shotgun (WGS) entry which is preliminary data.</text>
</comment>
<dbReference type="PANTHER" id="PTHR43877">
    <property type="entry name" value="AMINOALKYLPHOSPHONATE N-ACETYLTRANSFERASE-RELATED-RELATED"/>
    <property type="match status" value="1"/>
</dbReference>
<dbReference type="AlphaFoldDB" id="A0A3M7TN25"/>
<evidence type="ECO:0000313" key="4">
    <source>
        <dbReference type="EMBL" id="RNA67011.1"/>
    </source>
</evidence>
<evidence type="ECO:0000256" key="1">
    <source>
        <dbReference type="ARBA" id="ARBA00022679"/>
    </source>
</evidence>
<dbReference type="InterPro" id="IPR016181">
    <property type="entry name" value="Acyl_CoA_acyltransferase"/>
</dbReference>
<dbReference type="OrthoDB" id="8116556at2"/>
<keyword evidence="1 4" id="KW-0808">Transferase</keyword>
<sequence>MIKIRVLSLNDLTLTMLDSFDRTQHTSRVLTYEKGEWQEKTDYFEDAWSPEEKRTITDHFYKTIESGGTVITAEDGPHIAGFAVLEPGLFGKTAVYQELSYLHSDRRKRGQGIGRQLFHKAKEEARASGAEKLYIGAHPAVETQHFYRSMGCVPAKETNEEIYLREVRDIQLETDL</sequence>
<dbReference type="InterPro" id="IPR000182">
    <property type="entry name" value="GNAT_dom"/>
</dbReference>
<evidence type="ECO:0000256" key="2">
    <source>
        <dbReference type="ARBA" id="ARBA00023315"/>
    </source>
</evidence>
<evidence type="ECO:0000313" key="5">
    <source>
        <dbReference type="Proteomes" id="UP000278746"/>
    </source>
</evidence>
<dbReference type="Pfam" id="PF00583">
    <property type="entry name" value="Acetyltransf_1"/>
    <property type="match status" value="1"/>
</dbReference>
<dbReference type="PROSITE" id="PS51186">
    <property type="entry name" value="GNAT"/>
    <property type="match status" value="1"/>
</dbReference>
<dbReference type="Proteomes" id="UP000278746">
    <property type="component" value="Unassembled WGS sequence"/>
</dbReference>
<dbReference type="RefSeq" id="WP_122901024.1">
    <property type="nucleotide sequence ID" value="NZ_RHIB01000003.1"/>
</dbReference>
<organism evidence="4 5">
    <name type="scientific">Alteribacter keqinensis</name>
    <dbReference type="NCBI Taxonomy" id="2483800"/>
    <lineage>
        <taxon>Bacteria</taxon>
        <taxon>Bacillati</taxon>
        <taxon>Bacillota</taxon>
        <taxon>Bacilli</taxon>
        <taxon>Bacillales</taxon>
        <taxon>Bacillaceae</taxon>
        <taxon>Alteribacter</taxon>
    </lineage>
</organism>
<dbReference type="CDD" id="cd04301">
    <property type="entry name" value="NAT_SF"/>
    <property type="match status" value="1"/>
</dbReference>
<gene>
    <name evidence="4" type="ORF">EBO34_17630</name>
</gene>
<dbReference type="EMBL" id="RHIB01000003">
    <property type="protein sequence ID" value="RNA67011.1"/>
    <property type="molecule type" value="Genomic_DNA"/>
</dbReference>
<accession>A0A3M7TN25</accession>
<proteinExistence type="predicted"/>